<dbReference type="SMART" id="SM00220">
    <property type="entry name" value="S_TKc"/>
    <property type="match status" value="1"/>
</dbReference>
<comment type="catalytic activity">
    <reaction evidence="14">
        <text>L-seryl-[protein] + ATP = O-phospho-L-seryl-[protein] + ADP + H(+)</text>
        <dbReference type="Rhea" id="RHEA:17989"/>
        <dbReference type="Rhea" id="RHEA-COMP:9863"/>
        <dbReference type="Rhea" id="RHEA-COMP:11604"/>
        <dbReference type="ChEBI" id="CHEBI:15378"/>
        <dbReference type="ChEBI" id="CHEBI:29999"/>
        <dbReference type="ChEBI" id="CHEBI:30616"/>
        <dbReference type="ChEBI" id="CHEBI:83421"/>
        <dbReference type="ChEBI" id="CHEBI:456216"/>
    </reaction>
</comment>
<keyword evidence="5" id="KW-0812">Transmembrane</keyword>
<dbReference type="InterPro" id="IPR045274">
    <property type="entry name" value="WAK-like"/>
</dbReference>
<dbReference type="Pfam" id="PF13947">
    <property type="entry name" value="GUB_WAK_bind"/>
    <property type="match status" value="1"/>
</dbReference>
<evidence type="ECO:0000256" key="15">
    <source>
        <dbReference type="ARBA" id="ARBA00047951"/>
    </source>
</evidence>
<feature type="domain" description="Protein kinase" evidence="17">
    <location>
        <begin position="404"/>
        <end position="679"/>
    </location>
</feature>
<dbReference type="SMART" id="SM00179">
    <property type="entry name" value="EGF_CA"/>
    <property type="match status" value="1"/>
</dbReference>
<gene>
    <name evidence="18" type="ORF">DCAR_0934751</name>
</gene>
<dbReference type="SUPFAM" id="SSF56112">
    <property type="entry name" value="Protein kinase-like (PK-like)"/>
    <property type="match status" value="1"/>
</dbReference>
<keyword evidence="3" id="KW-0245">EGF-like domain</keyword>
<sequence>MAIQFVLSMMLVLLHMQEALAQEISLAKLGCPRKCGNLIIKYPFGVGSSCSADQALELYCNASFNPPKAFLIHNNLEVLEISLKAGTIRIKHPIITACTNRSIAKKVILSGPFTFSYTENRFTAMGCNDLALISRKGYDFGGCMSFCNFTARDNSCSGINCCQTRIPPSLKFINASFRSAGLINDQKSCRYARYAFIVDQNWFRHLKDIYSVQTMEQVPAVLDWRPIGFCHSLGTVNLSTDSYRCGTNTFCTNQSMCSCIKGYEGNPYLPNGCQDIDECAKYGSNRCQQICSNTPGSYNCSCIDGSEPDGQYNCKKRDPHRHTKYSATEIMFKAMFAVTGVLLVLAPMWLCKVVKRKKMLKLKKKFFERNGGILLHQRVSSSDKNVETTKLFTSKELEKATDHYNADRILGQGGQGTVYKGMLTDGRIVAVKKSEKQDESKVEHFINEIVILSQINHRNVVRLHGCCLETEVPLLVYEFIPNGTLFQYIHDDNEDFPLSWDIRVRVATEVAGALSYLHFAASVPVYHRDIKSSNILLDDKYRAKLADFGTSRSISIDQTHATTKRVQGTFGYFDPEYFRSSQFTDKSDVYSFGVVLVELLTGQKPIMAPRPYDEGRSLVTHFVSAMQEDRLLDILDSKIGNDGEKEELKTFAKLAYRCLNLKGRKRPSMKQVAAELESLRMLNGSTIVQQHYEDVADFETELNEPWDITSTCTGSSQNHTIEVDENCTITVDHED</sequence>
<keyword evidence="7" id="KW-0547">Nucleotide-binding</keyword>
<keyword evidence="8" id="KW-0418">Kinase</keyword>
<proteinExistence type="predicted"/>
<evidence type="ECO:0000256" key="7">
    <source>
        <dbReference type="ARBA" id="ARBA00022741"/>
    </source>
</evidence>
<evidence type="ECO:0000256" key="6">
    <source>
        <dbReference type="ARBA" id="ARBA00022729"/>
    </source>
</evidence>
<evidence type="ECO:0000256" key="12">
    <source>
        <dbReference type="ARBA" id="ARBA00023157"/>
    </source>
</evidence>
<dbReference type="Pfam" id="PF07645">
    <property type="entry name" value="EGF_CA"/>
    <property type="match status" value="1"/>
</dbReference>
<evidence type="ECO:0000256" key="9">
    <source>
        <dbReference type="ARBA" id="ARBA00022840"/>
    </source>
</evidence>
<dbReference type="InterPro" id="IPR018097">
    <property type="entry name" value="EGF_Ca-bd_CS"/>
</dbReference>
<dbReference type="PROSITE" id="PS01187">
    <property type="entry name" value="EGF_CA"/>
    <property type="match status" value="1"/>
</dbReference>
<protein>
    <recommendedName>
        <fullName evidence="17">Protein kinase domain-containing protein</fullName>
    </recommendedName>
</protein>
<dbReference type="InterPro" id="IPR001881">
    <property type="entry name" value="EGF-like_Ca-bd_dom"/>
</dbReference>
<dbReference type="SUPFAM" id="SSF57196">
    <property type="entry name" value="EGF/Laminin"/>
    <property type="match status" value="1"/>
</dbReference>
<dbReference type="Gene3D" id="1.10.510.10">
    <property type="entry name" value="Transferase(Phosphotransferase) domain 1"/>
    <property type="match status" value="1"/>
</dbReference>
<feature type="signal peptide" evidence="16">
    <location>
        <begin position="1"/>
        <end position="21"/>
    </location>
</feature>
<evidence type="ECO:0000313" key="19">
    <source>
        <dbReference type="Proteomes" id="UP000077755"/>
    </source>
</evidence>
<evidence type="ECO:0000256" key="2">
    <source>
        <dbReference type="ARBA" id="ARBA00022527"/>
    </source>
</evidence>
<dbReference type="GO" id="GO:0005524">
    <property type="term" value="F:ATP binding"/>
    <property type="evidence" value="ECO:0007669"/>
    <property type="project" value="UniProtKB-KW"/>
</dbReference>
<evidence type="ECO:0000256" key="14">
    <source>
        <dbReference type="ARBA" id="ARBA00047558"/>
    </source>
</evidence>
<dbReference type="Pfam" id="PF00069">
    <property type="entry name" value="Pkinase"/>
    <property type="match status" value="1"/>
</dbReference>
<dbReference type="InterPro" id="IPR049883">
    <property type="entry name" value="NOTCH1_EGF-like"/>
</dbReference>
<reference evidence="18" key="2">
    <citation type="submission" date="2022-03" db="EMBL/GenBank/DDBJ databases">
        <title>Draft title - Genomic analysis of global carrot germplasm unveils the trajectory of domestication and the origin of high carotenoid orange carrot.</title>
        <authorList>
            <person name="Iorizzo M."/>
            <person name="Ellison S."/>
            <person name="Senalik D."/>
            <person name="Macko-Podgorni A."/>
            <person name="Grzebelus D."/>
            <person name="Bostan H."/>
            <person name="Rolling W."/>
            <person name="Curaba J."/>
            <person name="Simon P."/>
        </authorList>
    </citation>
    <scope>NUCLEOTIDE SEQUENCE</scope>
    <source>
        <tissue evidence="18">Leaf</tissue>
    </source>
</reference>
<keyword evidence="6 16" id="KW-0732">Signal</keyword>
<keyword evidence="19" id="KW-1185">Reference proteome</keyword>
<evidence type="ECO:0000256" key="11">
    <source>
        <dbReference type="ARBA" id="ARBA00023136"/>
    </source>
</evidence>
<dbReference type="AlphaFoldDB" id="A0AAF1BD12"/>
<dbReference type="PROSITE" id="PS50011">
    <property type="entry name" value="PROTEIN_KINASE_DOM"/>
    <property type="match status" value="1"/>
</dbReference>
<keyword evidence="4" id="KW-0808">Transferase</keyword>
<dbReference type="InterPro" id="IPR000719">
    <property type="entry name" value="Prot_kinase_dom"/>
</dbReference>
<keyword evidence="12" id="KW-1015">Disulfide bond</keyword>
<keyword evidence="2" id="KW-0723">Serine/threonine-protein kinase</keyword>
<keyword evidence="9" id="KW-0067">ATP-binding</keyword>
<reference evidence="18" key="1">
    <citation type="journal article" date="2016" name="Nat. Genet.">
        <title>A high-quality carrot genome assembly provides new insights into carotenoid accumulation and asterid genome evolution.</title>
        <authorList>
            <person name="Iorizzo M."/>
            <person name="Ellison S."/>
            <person name="Senalik D."/>
            <person name="Zeng P."/>
            <person name="Satapoomin P."/>
            <person name="Huang J."/>
            <person name="Bowman M."/>
            <person name="Iovene M."/>
            <person name="Sanseverino W."/>
            <person name="Cavagnaro P."/>
            <person name="Yildiz M."/>
            <person name="Macko-Podgorni A."/>
            <person name="Moranska E."/>
            <person name="Grzebelus E."/>
            <person name="Grzebelus D."/>
            <person name="Ashrafi H."/>
            <person name="Zheng Z."/>
            <person name="Cheng S."/>
            <person name="Spooner D."/>
            <person name="Van Deynze A."/>
            <person name="Simon P."/>
        </authorList>
    </citation>
    <scope>NUCLEOTIDE SEQUENCE</scope>
    <source>
        <tissue evidence="18">Leaf</tissue>
    </source>
</reference>
<dbReference type="InterPro" id="IPR008271">
    <property type="entry name" value="Ser/Thr_kinase_AS"/>
</dbReference>
<dbReference type="PROSITE" id="PS00108">
    <property type="entry name" value="PROTEIN_KINASE_ST"/>
    <property type="match status" value="1"/>
</dbReference>
<evidence type="ECO:0000256" key="16">
    <source>
        <dbReference type="SAM" id="SignalP"/>
    </source>
</evidence>
<evidence type="ECO:0000259" key="17">
    <source>
        <dbReference type="PROSITE" id="PS50011"/>
    </source>
</evidence>
<keyword evidence="11" id="KW-0472">Membrane</keyword>
<dbReference type="FunFam" id="3.30.200.20:FF:000043">
    <property type="entry name" value="Wall-associated receptor kinase 2"/>
    <property type="match status" value="1"/>
</dbReference>
<evidence type="ECO:0000256" key="1">
    <source>
        <dbReference type="ARBA" id="ARBA00004479"/>
    </source>
</evidence>
<evidence type="ECO:0000256" key="5">
    <source>
        <dbReference type="ARBA" id="ARBA00022692"/>
    </source>
</evidence>
<accession>A0AAF1BD12</accession>
<dbReference type="CDD" id="cd14066">
    <property type="entry name" value="STKc_IRAK"/>
    <property type="match status" value="1"/>
</dbReference>
<dbReference type="InterPro" id="IPR025287">
    <property type="entry name" value="WAK_GUB"/>
</dbReference>
<evidence type="ECO:0000256" key="3">
    <source>
        <dbReference type="ARBA" id="ARBA00022536"/>
    </source>
</evidence>
<feature type="chain" id="PRO_5042048653" description="Protein kinase domain-containing protein" evidence="16">
    <location>
        <begin position="22"/>
        <end position="735"/>
    </location>
</feature>
<dbReference type="GO" id="GO:0030247">
    <property type="term" value="F:polysaccharide binding"/>
    <property type="evidence" value="ECO:0007669"/>
    <property type="project" value="InterPro"/>
</dbReference>
<dbReference type="GO" id="GO:0004674">
    <property type="term" value="F:protein serine/threonine kinase activity"/>
    <property type="evidence" value="ECO:0007669"/>
    <property type="project" value="UniProtKB-KW"/>
</dbReference>
<evidence type="ECO:0000256" key="10">
    <source>
        <dbReference type="ARBA" id="ARBA00022989"/>
    </source>
</evidence>
<dbReference type="PANTHER" id="PTHR27005">
    <property type="entry name" value="WALL-ASSOCIATED RECEPTOR KINASE-LIKE 21"/>
    <property type="match status" value="1"/>
</dbReference>
<dbReference type="Proteomes" id="UP000077755">
    <property type="component" value="Chromosome 9"/>
</dbReference>
<keyword evidence="13" id="KW-0325">Glycoprotein</keyword>
<dbReference type="GO" id="GO:0005886">
    <property type="term" value="C:plasma membrane"/>
    <property type="evidence" value="ECO:0007669"/>
    <property type="project" value="TreeGrafter"/>
</dbReference>
<evidence type="ECO:0000256" key="4">
    <source>
        <dbReference type="ARBA" id="ARBA00022679"/>
    </source>
</evidence>
<organism evidence="18 19">
    <name type="scientific">Daucus carota subsp. sativus</name>
    <name type="common">Carrot</name>
    <dbReference type="NCBI Taxonomy" id="79200"/>
    <lineage>
        <taxon>Eukaryota</taxon>
        <taxon>Viridiplantae</taxon>
        <taxon>Streptophyta</taxon>
        <taxon>Embryophyta</taxon>
        <taxon>Tracheophyta</taxon>
        <taxon>Spermatophyta</taxon>
        <taxon>Magnoliopsida</taxon>
        <taxon>eudicotyledons</taxon>
        <taxon>Gunneridae</taxon>
        <taxon>Pentapetalae</taxon>
        <taxon>asterids</taxon>
        <taxon>campanulids</taxon>
        <taxon>Apiales</taxon>
        <taxon>Apiaceae</taxon>
        <taxon>Apioideae</taxon>
        <taxon>Scandiceae</taxon>
        <taxon>Daucinae</taxon>
        <taxon>Daucus</taxon>
        <taxon>Daucus sect. Daucus</taxon>
    </lineage>
</organism>
<comment type="subcellular location">
    <subcellularLocation>
        <location evidence="1">Membrane</location>
        <topology evidence="1">Single-pass type I membrane protein</topology>
    </subcellularLocation>
</comment>
<dbReference type="GO" id="GO:0007166">
    <property type="term" value="P:cell surface receptor signaling pathway"/>
    <property type="evidence" value="ECO:0007669"/>
    <property type="project" value="InterPro"/>
</dbReference>
<dbReference type="InterPro" id="IPR011009">
    <property type="entry name" value="Kinase-like_dom_sf"/>
</dbReference>
<dbReference type="Gene3D" id="3.30.200.20">
    <property type="entry name" value="Phosphorylase Kinase, domain 1"/>
    <property type="match status" value="1"/>
</dbReference>
<dbReference type="PANTHER" id="PTHR27005:SF515">
    <property type="entry name" value="WALL-ASSOCIATED RECEPTOR KINASE-LIKE 10-RELATED"/>
    <property type="match status" value="1"/>
</dbReference>
<dbReference type="GO" id="GO:0005509">
    <property type="term" value="F:calcium ion binding"/>
    <property type="evidence" value="ECO:0007669"/>
    <property type="project" value="InterPro"/>
</dbReference>
<dbReference type="EMBL" id="CP093351">
    <property type="protein sequence ID" value="WOH15214.1"/>
    <property type="molecule type" value="Genomic_DNA"/>
</dbReference>
<evidence type="ECO:0000256" key="13">
    <source>
        <dbReference type="ARBA" id="ARBA00023180"/>
    </source>
</evidence>
<keyword evidence="10" id="KW-1133">Transmembrane helix</keyword>
<dbReference type="CDD" id="cd00054">
    <property type="entry name" value="EGF_CA"/>
    <property type="match status" value="1"/>
</dbReference>
<dbReference type="Gene3D" id="2.90.20.10">
    <property type="entry name" value="Plasmodium vivax P25 domain"/>
    <property type="match status" value="1"/>
</dbReference>
<comment type="catalytic activity">
    <reaction evidence="15">
        <text>L-threonyl-[protein] + ATP = O-phospho-L-threonyl-[protein] + ADP + H(+)</text>
        <dbReference type="Rhea" id="RHEA:46608"/>
        <dbReference type="Rhea" id="RHEA-COMP:11060"/>
        <dbReference type="Rhea" id="RHEA-COMP:11605"/>
        <dbReference type="ChEBI" id="CHEBI:15378"/>
        <dbReference type="ChEBI" id="CHEBI:30013"/>
        <dbReference type="ChEBI" id="CHEBI:30616"/>
        <dbReference type="ChEBI" id="CHEBI:61977"/>
        <dbReference type="ChEBI" id="CHEBI:456216"/>
    </reaction>
</comment>
<name>A0AAF1BD12_DAUCS</name>
<dbReference type="FunFam" id="1.10.510.10:FF:000084">
    <property type="entry name" value="Wall-associated receptor kinase 2"/>
    <property type="match status" value="1"/>
</dbReference>
<evidence type="ECO:0000256" key="8">
    <source>
        <dbReference type="ARBA" id="ARBA00022777"/>
    </source>
</evidence>
<evidence type="ECO:0000313" key="18">
    <source>
        <dbReference type="EMBL" id="WOH15214.1"/>
    </source>
</evidence>